<name>A0A2Z2KSW9_9BACL</name>
<evidence type="ECO:0000313" key="3">
    <source>
        <dbReference type="Proteomes" id="UP000249890"/>
    </source>
</evidence>
<dbReference type="AlphaFoldDB" id="A0A2Z2KSW9"/>
<proteinExistence type="predicted"/>
<accession>A0A2Z2KSW9</accession>
<evidence type="ECO:0000259" key="1">
    <source>
        <dbReference type="PROSITE" id="PS50943"/>
    </source>
</evidence>
<dbReference type="RefSeq" id="WP_087916347.1">
    <property type="nucleotide sequence ID" value="NZ_CP021780.1"/>
</dbReference>
<dbReference type="Pfam" id="PF01381">
    <property type="entry name" value="HTH_3"/>
    <property type="match status" value="1"/>
</dbReference>
<reference evidence="2 3" key="1">
    <citation type="submission" date="2017-06" db="EMBL/GenBank/DDBJ databases">
        <title>Complete genome sequence of Paenibacillus donghaensis KCTC 13049T isolated from East Sea sediment, South Korea.</title>
        <authorList>
            <person name="Jung B.K."/>
            <person name="Hong S.-J."/>
            <person name="Shin J.-H."/>
        </authorList>
    </citation>
    <scope>NUCLEOTIDE SEQUENCE [LARGE SCALE GENOMIC DNA]</scope>
    <source>
        <strain evidence="2 3">KCTC 13049</strain>
    </source>
</reference>
<dbReference type="PROSITE" id="PS50943">
    <property type="entry name" value="HTH_CROC1"/>
    <property type="match status" value="1"/>
</dbReference>
<protein>
    <submittedName>
        <fullName evidence="2">Transcriptional regulator</fullName>
    </submittedName>
</protein>
<dbReference type="Proteomes" id="UP000249890">
    <property type="component" value="Chromosome"/>
</dbReference>
<gene>
    <name evidence="2" type="ORF">B9T62_17085</name>
</gene>
<dbReference type="InterPro" id="IPR001387">
    <property type="entry name" value="Cro/C1-type_HTH"/>
</dbReference>
<dbReference type="SUPFAM" id="SSF47413">
    <property type="entry name" value="lambda repressor-like DNA-binding domains"/>
    <property type="match status" value="1"/>
</dbReference>
<dbReference type="OrthoDB" id="2642285at2"/>
<organism evidence="2 3">
    <name type="scientific">Paenibacillus donghaensis</name>
    <dbReference type="NCBI Taxonomy" id="414771"/>
    <lineage>
        <taxon>Bacteria</taxon>
        <taxon>Bacillati</taxon>
        <taxon>Bacillota</taxon>
        <taxon>Bacilli</taxon>
        <taxon>Bacillales</taxon>
        <taxon>Paenibacillaceae</taxon>
        <taxon>Paenibacillus</taxon>
    </lineage>
</organism>
<feature type="domain" description="HTH cro/C1-type" evidence="1">
    <location>
        <begin position="8"/>
        <end position="59"/>
    </location>
</feature>
<dbReference type="SMART" id="SM00530">
    <property type="entry name" value="HTH_XRE"/>
    <property type="match status" value="1"/>
</dbReference>
<dbReference type="CDD" id="cd00093">
    <property type="entry name" value="HTH_XRE"/>
    <property type="match status" value="1"/>
</dbReference>
<dbReference type="EMBL" id="CP021780">
    <property type="protein sequence ID" value="ASA22348.1"/>
    <property type="molecule type" value="Genomic_DNA"/>
</dbReference>
<dbReference type="Gene3D" id="1.10.260.40">
    <property type="entry name" value="lambda repressor-like DNA-binding domains"/>
    <property type="match status" value="1"/>
</dbReference>
<dbReference type="GO" id="GO:0003677">
    <property type="term" value="F:DNA binding"/>
    <property type="evidence" value="ECO:0007669"/>
    <property type="project" value="InterPro"/>
</dbReference>
<evidence type="ECO:0000313" key="2">
    <source>
        <dbReference type="EMBL" id="ASA22348.1"/>
    </source>
</evidence>
<dbReference type="KEGG" id="pdh:B9T62_17085"/>
<keyword evidence="3" id="KW-1185">Reference proteome</keyword>
<dbReference type="InterPro" id="IPR010982">
    <property type="entry name" value="Lambda_DNA-bd_dom_sf"/>
</dbReference>
<sequence>MYEKFLSLLEQSGKTPYQISKETGISTATLTNWKQGNYKPKADKLKILADYFGVTVDYFLQEDKKFDGTAVQK</sequence>